<dbReference type="KEGG" id="dba:Dbac_0974"/>
<dbReference type="Pfam" id="PF13458">
    <property type="entry name" value="Peripla_BP_6"/>
    <property type="match status" value="1"/>
</dbReference>
<protein>
    <submittedName>
        <fullName evidence="5">Extracellular ligand-binding receptor</fullName>
    </submittedName>
</protein>
<dbReference type="eggNOG" id="COG0683">
    <property type="taxonomic scope" value="Bacteria"/>
</dbReference>
<evidence type="ECO:0000313" key="5">
    <source>
        <dbReference type="EMBL" id="ACU89089.1"/>
    </source>
</evidence>
<dbReference type="STRING" id="525897.Dbac_0974"/>
<dbReference type="PANTHER" id="PTHR47235:SF1">
    <property type="entry name" value="BLR6548 PROTEIN"/>
    <property type="match status" value="1"/>
</dbReference>
<feature type="chain" id="PRO_5002979563" evidence="3">
    <location>
        <begin position="24"/>
        <end position="408"/>
    </location>
</feature>
<dbReference type="Proteomes" id="UP000002216">
    <property type="component" value="Chromosome"/>
</dbReference>
<reference evidence="5 6" key="1">
    <citation type="journal article" date="2009" name="Stand. Genomic Sci.">
        <title>Complete genome sequence of Desulfomicrobium baculatum type strain (X).</title>
        <authorList>
            <person name="Copeland A."/>
            <person name="Spring S."/>
            <person name="Goker M."/>
            <person name="Schneider S."/>
            <person name="Lapidus A."/>
            <person name="Del Rio T.G."/>
            <person name="Tice H."/>
            <person name="Cheng J.F."/>
            <person name="Chen F."/>
            <person name="Nolan M."/>
            <person name="Bruce D."/>
            <person name="Goodwin L."/>
            <person name="Pitluck S."/>
            <person name="Ivanova N."/>
            <person name="Mavrommatis K."/>
            <person name="Ovchinnikova G."/>
            <person name="Pati A."/>
            <person name="Chen A."/>
            <person name="Palaniappan K."/>
            <person name="Land M."/>
            <person name="Hauser L."/>
            <person name="Chang Y.J."/>
            <person name="Jeffries C.C."/>
            <person name="Meincke L."/>
            <person name="Sims D."/>
            <person name="Brettin T."/>
            <person name="Detter J.C."/>
            <person name="Han C."/>
            <person name="Chain P."/>
            <person name="Bristow J."/>
            <person name="Eisen J.A."/>
            <person name="Markowitz V."/>
            <person name="Hugenholtz P."/>
            <person name="Kyrpides N.C."/>
            <person name="Klenk H.P."/>
            <person name="Lucas S."/>
        </authorList>
    </citation>
    <scope>NUCLEOTIDE SEQUENCE [LARGE SCALE GENOMIC DNA]</scope>
    <source>
        <strain evidence="6">DSM 4028 / VKM B-1378 / X</strain>
    </source>
</reference>
<evidence type="ECO:0000256" key="1">
    <source>
        <dbReference type="ARBA" id="ARBA00010062"/>
    </source>
</evidence>
<keyword evidence="6" id="KW-1185">Reference proteome</keyword>
<dbReference type="InterPro" id="IPR028082">
    <property type="entry name" value="Peripla_BP_I"/>
</dbReference>
<dbReference type="PROSITE" id="PS51257">
    <property type="entry name" value="PROKAR_LIPOPROTEIN"/>
    <property type="match status" value="1"/>
</dbReference>
<dbReference type="AlphaFoldDB" id="C7LQ63"/>
<evidence type="ECO:0000256" key="2">
    <source>
        <dbReference type="ARBA" id="ARBA00022729"/>
    </source>
</evidence>
<proteinExistence type="inferred from homology"/>
<organism evidence="5 6">
    <name type="scientific">Desulfomicrobium baculatum (strain DSM 4028 / VKM B-1378 / X)</name>
    <name type="common">Desulfovibrio baculatus</name>
    <dbReference type="NCBI Taxonomy" id="525897"/>
    <lineage>
        <taxon>Bacteria</taxon>
        <taxon>Pseudomonadati</taxon>
        <taxon>Thermodesulfobacteriota</taxon>
        <taxon>Desulfovibrionia</taxon>
        <taxon>Desulfovibrionales</taxon>
        <taxon>Desulfomicrobiaceae</taxon>
        <taxon>Desulfomicrobium</taxon>
    </lineage>
</organism>
<evidence type="ECO:0000259" key="4">
    <source>
        <dbReference type="Pfam" id="PF13458"/>
    </source>
</evidence>
<name>C7LQ63_DESBD</name>
<comment type="similarity">
    <text evidence="1">Belongs to the leucine-binding protein family.</text>
</comment>
<gene>
    <name evidence="5" type="ordered locus">Dbac_0974</name>
</gene>
<dbReference type="RefSeq" id="WP_015773189.1">
    <property type="nucleotide sequence ID" value="NC_013173.1"/>
</dbReference>
<keyword evidence="2 3" id="KW-0732">Signal</keyword>
<feature type="signal peptide" evidence="3">
    <location>
        <begin position="1"/>
        <end position="23"/>
    </location>
</feature>
<dbReference type="EMBL" id="CP001629">
    <property type="protein sequence ID" value="ACU89089.1"/>
    <property type="molecule type" value="Genomic_DNA"/>
</dbReference>
<keyword evidence="5" id="KW-0675">Receptor</keyword>
<dbReference type="CDD" id="cd19978">
    <property type="entry name" value="PBP1_ABC_ligand_binding-like"/>
    <property type="match status" value="1"/>
</dbReference>
<dbReference type="InterPro" id="IPR028081">
    <property type="entry name" value="Leu-bd"/>
</dbReference>
<dbReference type="PANTHER" id="PTHR47235">
    <property type="entry name" value="BLR6548 PROTEIN"/>
    <property type="match status" value="1"/>
</dbReference>
<dbReference type="SUPFAM" id="SSF53822">
    <property type="entry name" value="Periplasmic binding protein-like I"/>
    <property type="match status" value="1"/>
</dbReference>
<sequence>MRGGLRILLLALCALWLASCQDAEVQIPLAPVQLGVTDSEVIFGSSLALQGHAGYLGQETLRGAMSYLQHVNEQGGVHGRTIRVITRDDSYDPPKCLENTQRFLIEDQVFGLFCYVGTPTTVKILPLVEEAQVPLLGMFTGANALREPFMPYLINVRASYYQETNAAVEHLVQDLKLTRIAVFYQYDAFGFDGLTGTELALKRFGLEPVARGSYVRGTHDISEGLQRIRESGAEAVVMIGTSDPCANFIRKSLENDYAPIFYMVSFVGAKELSRNLLQSETSRVDVIMSQVVPPPLSRDGTVAESAKEFAQLLEKYFPGEEPNFVGFEGYINAKVLVEGLRRAGRDLSRQSFLEAITSMTDFSLGGDVGLTFGPQDHQGMDKVYFTRLREGRFILLDDWTQLVREGRR</sequence>
<evidence type="ECO:0000313" key="6">
    <source>
        <dbReference type="Proteomes" id="UP000002216"/>
    </source>
</evidence>
<dbReference type="Gene3D" id="3.40.50.2300">
    <property type="match status" value="2"/>
</dbReference>
<accession>C7LQ63</accession>
<feature type="domain" description="Leucine-binding protein" evidence="4">
    <location>
        <begin position="44"/>
        <end position="390"/>
    </location>
</feature>
<dbReference type="HOGENOM" id="CLU_027128_7_0_7"/>
<evidence type="ECO:0000256" key="3">
    <source>
        <dbReference type="SAM" id="SignalP"/>
    </source>
</evidence>